<proteinExistence type="predicted"/>
<evidence type="ECO:0000256" key="1">
    <source>
        <dbReference type="SAM" id="Coils"/>
    </source>
</evidence>
<sequence>AHQLDRRAEALTKQKKFEECIECHKNAMKYLHDSLQLTENPRSKESIQLQIDHHQKQMESLKIKKTQYEDLRRYQESAKHRVVNFDCICENGEALQNEIFRTMETHDSLIEVLMKRNCDDESLKSYAMSDTEDKGSSVDTSDGPRISGKKRQVDDSTLIEEFRGLSEKLRELVQILVLQLEDKDNEIARLKAEIYKLECEKNKDEAKSSNTLKVITDSSGGTSPYVFSPCSELSPEVHDIRGLPSLAPLEMPTFDFSSLIKNTNLNANDTNN</sequence>
<evidence type="ECO:0000256" key="2">
    <source>
        <dbReference type="SAM" id="MobiDB-lite"/>
    </source>
</evidence>
<organism evidence="4 5">
    <name type="scientific">Asbolus verrucosus</name>
    <name type="common">Desert ironclad beetle</name>
    <dbReference type="NCBI Taxonomy" id="1661398"/>
    <lineage>
        <taxon>Eukaryota</taxon>
        <taxon>Metazoa</taxon>
        <taxon>Ecdysozoa</taxon>
        <taxon>Arthropoda</taxon>
        <taxon>Hexapoda</taxon>
        <taxon>Insecta</taxon>
        <taxon>Pterygota</taxon>
        <taxon>Neoptera</taxon>
        <taxon>Endopterygota</taxon>
        <taxon>Coleoptera</taxon>
        <taxon>Polyphaga</taxon>
        <taxon>Cucujiformia</taxon>
        <taxon>Tenebrionidae</taxon>
        <taxon>Pimeliinae</taxon>
        <taxon>Asbolus</taxon>
    </lineage>
</organism>
<dbReference type="Pfam" id="PF17169">
    <property type="entry name" value="NRBF2_MIT"/>
    <property type="match status" value="1"/>
</dbReference>
<evidence type="ECO:0000259" key="3">
    <source>
        <dbReference type="Pfam" id="PF17169"/>
    </source>
</evidence>
<dbReference type="PANTHER" id="PTHR14964">
    <property type="entry name" value="NUCLEAR RECEPTOR BINDING FACTOR 2"/>
    <property type="match status" value="1"/>
</dbReference>
<dbReference type="SUPFAM" id="SSF140361">
    <property type="entry name" value="MIT domain-like"/>
    <property type="match status" value="1"/>
</dbReference>
<reference evidence="4 5" key="1">
    <citation type="submission" date="2017-03" db="EMBL/GenBank/DDBJ databases">
        <title>Genome of the blue death feigning beetle - Asbolus verrucosus.</title>
        <authorList>
            <person name="Rider S.D."/>
        </authorList>
    </citation>
    <scope>NUCLEOTIDE SEQUENCE [LARGE SCALE GENOMIC DNA]</scope>
    <source>
        <strain evidence="4">Butters</strain>
        <tissue evidence="4">Head and leg muscle</tissue>
    </source>
</reference>
<feature type="non-terminal residue" evidence="4">
    <location>
        <position position="1"/>
    </location>
</feature>
<protein>
    <submittedName>
        <fullName evidence="4">Nuclear receptor-binding factor 2</fullName>
    </submittedName>
</protein>
<dbReference type="AlphaFoldDB" id="A0A482VDF5"/>
<feature type="coiled-coil region" evidence="1">
    <location>
        <begin position="173"/>
        <end position="207"/>
    </location>
</feature>
<keyword evidence="5" id="KW-1185">Reference proteome</keyword>
<keyword evidence="4" id="KW-0675">Receptor</keyword>
<comment type="caution">
    <text evidence="4">The sequence shown here is derived from an EMBL/GenBank/DDBJ whole genome shotgun (WGS) entry which is preliminary data.</text>
</comment>
<dbReference type="EMBL" id="QDEB01113539">
    <property type="protein sequence ID" value="RZB41303.1"/>
    <property type="molecule type" value="Genomic_DNA"/>
</dbReference>
<evidence type="ECO:0000313" key="4">
    <source>
        <dbReference type="EMBL" id="RZB41303.1"/>
    </source>
</evidence>
<feature type="coiled-coil region" evidence="1">
    <location>
        <begin position="44"/>
        <end position="71"/>
    </location>
</feature>
<gene>
    <name evidence="4" type="ORF">BDFB_007260</name>
</gene>
<dbReference type="InterPro" id="IPR033393">
    <property type="entry name" value="NRBF2_MIT"/>
</dbReference>
<dbReference type="Gene3D" id="1.20.58.80">
    <property type="entry name" value="Phosphotransferase system, lactose/cellobiose-type IIA subunit"/>
    <property type="match status" value="1"/>
</dbReference>
<name>A0A482VDF5_ASBVE</name>
<accession>A0A482VDF5</accession>
<dbReference type="Proteomes" id="UP000292052">
    <property type="component" value="Unassembled WGS sequence"/>
</dbReference>
<dbReference type="STRING" id="1661398.A0A482VDF5"/>
<dbReference type="OrthoDB" id="3694230at2759"/>
<feature type="domain" description="Nuclear receptor-binding factor 2 MIT" evidence="3">
    <location>
        <begin position="1"/>
        <end position="63"/>
    </location>
</feature>
<dbReference type="InterPro" id="IPR039679">
    <property type="entry name" value="NRBF2"/>
</dbReference>
<dbReference type="GO" id="GO:0006914">
    <property type="term" value="P:autophagy"/>
    <property type="evidence" value="ECO:0007669"/>
    <property type="project" value="InterPro"/>
</dbReference>
<feature type="region of interest" description="Disordered" evidence="2">
    <location>
        <begin position="126"/>
        <end position="152"/>
    </location>
</feature>
<dbReference type="PANTHER" id="PTHR14964:SF2">
    <property type="entry name" value="NUCLEAR RECEPTOR-BINDING FACTOR 2"/>
    <property type="match status" value="1"/>
</dbReference>
<keyword evidence="1" id="KW-0175">Coiled coil</keyword>
<evidence type="ECO:0000313" key="5">
    <source>
        <dbReference type="Proteomes" id="UP000292052"/>
    </source>
</evidence>